<dbReference type="InterPro" id="IPR036047">
    <property type="entry name" value="F-box-like_dom_sf"/>
</dbReference>
<gene>
    <name evidence="2" type="ORF">BT63DRAFT_78443</name>
</gene>
<organism evidence="2 3">
    <name type="scientific">Microthyrium microscopicum</name>
    <dbReference type="NCBI Taxonomy" id="703497"/>
    <lineage>
        <taxon>Eukaryota</taxon>
        <taxon>Fungi</taxon>
        <taxon>Dikarya</taxon>
        <taxon>Ascomycota</taxon>
        <taxon>Pezizomycotina</taxon>
        <taxon>Dothideomycetes</taxon>
        <taxon>Dothideomycetes incertae sedis</taxon>
        <taxon>Microthyriales</taxon>
        <taxon>Microthyriaceae</taxon>
        <taxon>Microthyrium</taxon>
    </lineage>
</organism>
<evidence type="ECO:0008006" key="4">
    <source>
        <dbReference type="Google" id="ProtNLM"/>
    </source>
</evidence>
<reference evidence="2" key="1">
    <citation type="journal article" date="2020" name="Stud. Mycol.">
        <title>101 Dothideomycetes genomes: a test case for predicting lifestyles and emergence of pathogens.</title>
        <authorList>
            <person name="Haridas S."/>
            <person name="Albert R."/>
            <person name="Binder M."/>
            <person name="Bloem J."/>
            <person name="Labutti K."/>
            <person name="Salamov A."/>
            <person name="Andreopoulos B."/>
            <person name="Baker S."/>
            <person name="Barry K."/>
            <person name="Bills G."/>
            <person name="Bluhm B."/>
            <person name="Cannon C."/>
            <person name="Castanera R."/>
            <person name="Culley D."/>
            <person name="Daum C."/>
            <person name="Ezra D."/>
            <person name="Gonzalez J."/>
            <person name="Henrissat B."/>
            <person name="Kuo A."/>
            <person name="Liang C."/>
            <person name="Lipzen A."/>
            <person name="Lutzoni F."/>
            <person name="Magnuson J."/>
            <person name="Mondo S."/>
            <person name="Nolan M."/>
            <person name="Ohm R."/>
            <person name="Pangilinan J."/>
            <person name="Park H.-J."/>
            <person name="Ramirez L."/>
            <person name="Alfaro M."/>
            <person name="Sun H."/>
            <person name="Tritt A."/>
            <person name="Yoshinaga Y."/>
            <person name="Zwiers L.-H."/>
            <person name="Turgeon B."/>
            <person name="Goodwin S."/>
            <person name="Spatafora J."/>
            <person name="Crous P."/>
            <person name="Grigoriev I."/>
        </authorList>
    </citation>
    <scope>NUCLEOTIDE SEQUENCE</scope>
    <source>
        <strain evidence="2">CBS 115976</strain>
    </source>
</reference>
<dbReference type="AlphaFoldDB" id="A0A6A6TXR6"/>
<evidence type="ECO:0000313" key="3">
    <source>
        <dbReference type="Proteomes" id="UP000799302"/>
    </source>
</evidence>
<proteinExistence type="predicted"/>
<sequence>MQNLGLTSPTHSQIHDPEESHVPFNFHINQTHGSRTLRSKSKFHFFLQLPIELQLCILEDYCDHQTLFRLMHTSTQMRAVAKHVFWSHPDVWYYASAQEVMRPLMKRHRPSHSFHRDPVFTSQIQQVELFMDRGTWCWPSRIATPSELKRFARSWPDYLVKENVEKFILEFLRLYPNVRRVVLTDESGELWERISEGWKVECAALATLFPAHINVFLSDKQSGTWDNYPDCFSCTRTLFRIDSPAKTLVMVTTTWSKQRLVPPRLPVKGIVGAFLQTGTPRRKEITSRRRALAILRLEAIERHYFDRNHPVPILCPHPECEQKFEQIGAFSSHVATNLDHDGWKRRLCRKKPKFLSLLPERVESLFSQAGREVLDMQQQYQDNLDQVREAWGQPSSVERIEYYEEFMEQLHTDPDLRNPQLINLDEHELWRRLRRVQDKYWEIEKDDDSDATAYTESEISEDSVSDGDGSEESDDEDSDTSMEMSSVPFTD</sequence>
<protein>
    <recommendedName>
        <fullName evidence="4">F-box domain-containing protein</fullName>
    </recommendedName>
</protein>
<feature type="region of interest" description="Disordered" evidence="1">
    <location>
        <begin position="445"/>
        <end position="491"/>
    </location>
</feature>
<feature type="compositionally biased region" description="Low complexity" evidence="1">
    <location>
        <begin position="481"/>
        <end position="491"/>
    </location>
</feature>
<feature type="compositionally biased region" description="Acidic residues" evidence="1">
    <location>
        <begin position="458"/>
        <end position="480"/>
    </location>
</feature>
<accession>A0A6A6TXR6</accession>
<keyword evidence="3" id="KW-1185">Reference proteome</keyword>
<dbReference type="OrthoDB" id="5397557at2759"/>
<evidence type="ECO:0000256" key="1">
    <source>
        <dbReference type="SAM" id="MobiDB-lite"/>
    </source>
</evidence>
<evidence type="ECO:0000313" key="2">
    <source>
        <dbReference type="EMBL" id="KAF2664879.1"/>
    </source>
</evidence>
<dbReference type="Proteomes" id="UP000799302">
    <property type="component" value="Unassembled WGS sequence"/>
</dbReference>
<dbReference type="SUPFAM" id="SSF81383">
    <property type="entry name" value="F-box domain"/>
    <property type="match status" value="1"/>
</dbReference>
<name>A0A6A6TXR6_9PEZI</name>
<dbReference type="EMBL" id="MU004241">
    <property type="protein sequence ID" value="KAF2664879.1"/>
    <property type="molecule type" value="Genomic_DNA"/>
</dbReference>